<dbReference type="Proteomes" id="UP000625682">
    <property type="component" value="Unassembled WGS sequence"/>
</dbReference>
<comment type="caution">
    <text evidence="2">The sequence shown here is derived from an EMBL/GenBank/DDBJ whole genome shotgun (WGS) entry which is preliminary data.</text>
</comment>
<protein>
    <submittedName>
        <fullName evidence="2">Uncharacterized protein</fullName>
    </submittedName>
</protein>
<proteinExistence type="predicted"/>
<evidence type="ECO:0000313" key="2">
    <source>
        <dbReference type="EMBL" id="GGJ44590.1"/>
    </source>
</evidence>
<gene>
    <name evidence="2" type="ORF">GCM10012282_46880</name>
</gene>
<sequence>MVQAQDFAERIEYPGRRVDLPPLFETPVVVDADAGEHGHLLAPQADDPAPSVDGKTERLRGELRTPAAHIVAGR</sequence>
<evidence type="ECO:0000313" key="3">
    <source>
        <dbReference type="Proteomes" id="UP000625682"/>
    </source>
</evidence>
<reference evidence="2" key="1">
    <citation type="journal article" date="2014" name="Int. J. Syst. Evol. Microbiol.">
        <title>Complete genome sequence of Corynebacterium casei LMG S-19264T (=DSM 44701T), isolated from a smear-ripened cheese.</title>
        <authorList>
            <consortium name="US DOE Joint Genome Institute (JGI-PGF)"/>
            <person name="Walter F."/>
            <person name="Albersmeier A."/>
            <person name="Kalinowski J."/>
            <person name="Ruckert C."/>
        </authorList>
    </citation>
    <scope>NUCLEOTIDE SEQUENCE</scope>
    <source>
        <strain evidence="2">CGMCC 4.7272</strain>
    </source>
</reference>
<dbReference type="AlphaFoldDB" id="A0A917NZN2"/>
<organism evidence="2 3">
    <name type="scientific">Streptomyces lacrimifluminis</name>
    <dbReference type="NCBI Taxonomy" id="1500077"/>
    <lineage>
        <taxon>Bacteria</taxon>
        <taxon>Bacillati</taxon>
        <taxon>Actinomycetota</taxon>
        <taxon>Actinomycetes</taxon>
        <taxon>Kitasatosporales</taxon>
        <taxon>Streptomycetaceae</taxon>
        <taxon>Streptomyces</taxon>
    </lineage>
</organism>
<name>A0A917NZN2_9ACTN</name>
<evidence type="ECO:0000256" key="1">
    <source>
        <dbReference type="SAM" id="MobiDB-lite"/>
    </source>
</evidence>
<dbReference type="EMBL" id="BMMU01000015">
    <property type="protein sequence ID" value="GGJ44590.1"/>
    <property type="molecule type" value="Genomic_DNA"/>
</dbReference>
<keyword evidence="3" id="KW-1185">Reference proteome</keyword>
<reference evidence="2" key="2">
    <citation type="submission" date="2020-09" db="EMBL/GenBank/DDBJ databases">
        <authorList>
            <person name="Sun Q."/>
            <person name="Zhou Y."/>
        </authorList>
    </citation>
    <scope>NUCLEOTIDE SEQUENCE</scope>
    <source>
        <strain evidence="2">CGMCC 4.7272</strain>
    </source>
</reference>
<feature type="region of interest" description="Disordered" evidence="1">
    <location>
        <begin position="36"/>
        <end position="55"/>
    </location>
</feature>
<accession>A0A917NZN2</accession>